<reference evidence="12 13" key="1">
    <citation type="submission" date="2016-10" db="EMBL/GenBank/DDBJ databases">
        <title>Arsenicibacter rosenii gen. nov., sp. nov., an efficient arsenic-methylating bacterium isolated from an arsenic-contaminated paddy soil.</title>
        <authorList>
            <person name="Huang K."/>
        </authorList>
    </citation>
    <scope>NUCLEOTIDE SEQUENCE [LARGE SCALE GENOMIC DNA]</scope>
    <source>
        <strain evidence="12 13">SM-1</strain>
    </source>
</reference>
<dbReference type="PANTHER" id="PTHR33446">
    <property type="entry name" value="PROTEIN TONB-RELATED"/>
    <property type="match status" value="1"/>
</dbReference>
<evidence type="ECO:0000256" key="8">
    <source>
        <dbReference type="ARBA" id="ARBA00022989"/>
    </source>
</evidence>
<feature type="domain" description="TonB C-terminal" evidence="11">
    <location>
        <begin position="188"/>
        <end position="278"/>
    </location>
</feature>
<dbReference type="GO" id="GO:0055085">
    <property type="term" value="P:transmembrane transport"/>
    <property type="evidence" value="ECO:0007669"/>
    <property type="project" value="InterPro"/>
</dbReference>
<comment type="subcellular location">
    <subcellularLocation>
        <location evidence="1">Cell inner membrane</location>
        <topology evidence="1">Single-pass membrane protein</topology>
        <orientation evidence="1">Periplasmic side</orientation>
    </subcellularLocation>
</comment>
<keyword evidence="4" id="KW-1003">Cell membrane</keyword>
<dbReference type="Pfam" id="PF03544">
    <property type="entry name" value="TonB_C"/>
    <property type="match status" value="1"/>
</dbReference>
<evidence type="ECO:0000256" key="1">
    <source>
        <dbReference type="ARBA" id="ARBA00004383"/>
    </source>
</evidence>
<dbReference type="Proteomes" id="UP000181790">
    <property type="component" value="Unassembled WGS sequence"/>
</dbReference>
<keyword evidence="8 10" id="KW-1133">Transmembrane helix</keyword>
<dbReference type="PROSITE" id="PS52015">
    <property type="entry name" value="TONB_CTD"/>
    <property type="match status" value="1"/>
</dbReference>
<dbReference type="RefSeq" id="WP_071505423.1">
    <property type="nucleotide sequence ID" value="NZ_MORL01000017.1"/>
</dbReference>
<evidence type="ECO:0000259" key="11">
    <source>
        <dbReference type="PROSITE" id="PS52015"/>
    </source>
</evidence>
<evidence type="ECO:0000256" key="7">
    <source>
        <dbReference type="ARBA" id="ARBA00022927"/>
    </source>
</evidence>
<evidence type="ECO:0000256" key="6">
    <source>
        <dbReference type="ARBA" id="ARBA00022692"/>
    </source>
</evidence>
<comment type="caution">
    <text evidence="12">The sequence shown here is derived from an EMBL/GenBank/DDBJ whole genome shotgun (WGS) entry which is preliminary data.</text>
</comment>
<evidence type="ECO:0000256" key="5">
    <source>
        <dbReference type="ARBA" id="ARBA00022519"/>
    </source>
</evidence>
<comment type="similarity">
    <text evidence="2">Belongs to the TonB family.</text>
</comment>
<name>A0A1S2VDV2_9BACT</name>
<keyword evidence="3" id="KW-0813">Transport</keyword>
<dbReference type="GO" id="GO:0030288">
    <property type="term" value="C:outer membrane-bounded periplasmic space"/>
    <property type="evidence" value="ECO:0007669"/>
    <property type="project" value="InterPro"/>
</dbReference>
<keyword evidence="9 10" id="KW-0472">Membrane</keyword>
<feature type="transmembrane region" description="Helical" evidence="10">
    <location>
        <begin position="41"/>
        <end position="62"/>
    </location>
</feature>
<dbReference type="InterPro" id="IPR003538">
    <property type="entry name" value="TonB"/>
</dbReference>
<sequence>MAEAVAIDPKATLDDIVFANRNKAYGAYSLRKEYPKIVTRALIIGGVLFTLGVLSPTIISVLTPEAEEQAMVEVDLMKLPPPPIDPNEPPPPPPPPVELPKVNTVKFLPPEVKPDEEVPEETPPPAVEELKEAVAAEKTQEGDPNAEEVIVAPEETAAPTKVEAAVEAPAPKEEEVFTIVEQQPEFPGGMSALGQFLSKNIRYPAAAQRANISGRVFVSFVVNTDGSIQDVSVLKGLGFGTDEEAMRVVKSMPKWRPGKQSGRAVRVKYNLPINFTLE</sequence>
<dbReference type="GO" id="GO:0098797">
    <property type="term" value="C:plasma membrane protein complex"/>
    <property type="evidence" value="ECO:0007669"/>
    <property type="project" value="TreeGrafter"/>
</dbReference>
<dbReference type="OrthoDB" id="9812355at2"/>
<keyword evidence="13" id="KW-1185">Reference proteome</keyword>
<proteinExistence type="inferred from homology"/>
<dbReference type="GO" id="GO:0031992">
    <property type="term" value="F:energy transducer activity"/>
    <property type="evidence" value="ECO:0007669"/>
    <property type="project" value="InterPro"/>
</dbReference>
<organism evidence="12 13">
    <name type="scientific">Arsenicibacter rosenii</name>
    <dbReference type="NCBI Taxonomy" id="1750698"/>
    <lineage>
        <taxon>Bacteria</taxon>
        <taxon>Pseudomonadati</taxon>
        <taxon>Bacteroidota</taxon>
        <taxon>Cytophagia</taxon>
        <taxon>Cytophagales</taxon>
        <taxon>Spirosomataceae</taxon>
        <taxon>Arsenicibacter</taxon>
    </lineage>
</organism>
<dbReference type="PRINTS" id="PR01374">
    <property type="entry name" value="TONBPROTEIN"/>
</dbReference>
<keyword evidence="7" id="KW-0653">Protein transport</keyword>
<dbReference type="InterPro" id="IPR006260">
    <property type="entry name" value="TonB/TolA_C"/>
</dbReference>
<dbReference type="InterPro" id="IPR037682">
    <property type="entry name" value="TonB_C"/>
</dbReference>
<dbReference type="NCBIfam" id="TIGR01352">
    <property type="entry name" value="tonB_Cterm"/>
    <property type="match status" value="1"/>
</dbReference>
<evidence type="ECO:0000256" key="4">
    <source>
        <dbReference type="ARBA" id="ARBA00022475"/>
    </source>
</evidence>
<accession>A0A1S2VDV2</accession>
<dbReference type="FunFam" id="3.30.1150.10:FF:000002">
    <property type="entry name" value="Energy transducer TonB"/>
    <property type="match status" value="1"/>
</dbReference>
<dbReference type="GO" id="GO:0015031">
    <property type="term" value="P:protein transport"/>
    <property type="evidence" value="ECO:0007669"/>
    <property type="project" value="UniProtKB-KW"/>
</dbReference>
<protein>
    <submittedName>
        <fullName evidence="12">Energy transducer TonB</fullName>
    </submittedName>
</protein>
<evidence type="ECO:0000313" key="13">
    <source>
        <dbReference type="Proteomes" id="UP000181790"/>
    </source>
</evidence>
<dbReference type="EMBL" id="MORL01000017">
    <property type="protein sequence ID" value="OIN56893.1"/>
    <property type="molecule type" value="Genomic_DNA"/>
</dbReference>
<keyword evidence="6 10" id="KW-0812">Transmembrane</keyword>
<dbReference type="PANTHER" id="PTHR33446:SF2">
    <property type="entry name" value="PROTEIN TONB"/>
    <property type="match status" value="1"/>
</dbReference>
<keyword evidence="5" id="KW-0997">Cell inner membrane</keyword>
<dbReference type="SUPFAM" id="SSF74653">
    <property type="entry name" value="TolA/TonB C-terminal domain"/>
    <property type="match status" value="1"/>
</dbReference>
<dbReference type="Gene3D" id="3.30.1150.10">
    <property type="match status" value="1"/>
</dbReference>
<evidence type="ECO:0000256" key="2">
    <source>
        <dbReference type="ARBA" id="ARBA00006555"/>
    </source>
</evidence>
<gene>
    <name evidence="12" type="ORF">BLX24_22255</name>
</gene>
<evidence type="ECO:0000313" key="12">
    <source>
        <dbReference type="EMBL" id="OIN56893.1"/>
    </source>
</evidence>
<dbReference type="AlphaFoldDB" id="A0A1S2VDV2"/>
<evidence type="ECO:0000256" key="10">
    <source>
        <dbReference type="SAM" id="Phobius"/>
    </source>
</evidence>
<dbReference type="InterPro" id="IPR051045">
    <property type="entry name" value="TonB-dependent_transducer"/>
</dbReference>
<evidence type="ECO:0000256" key="9">
    <source>
        <dbReference type="ARBA" id="ARBA00023136"/>
    </source>
</evidence>
<evidence type="ECO:0000256" key="3">
    <source>
        <dbReference type="ARBA" id="ARBA00022448"/>
    </source>
</evidence>
<dbReference type="GO" id="GO:0015891">
    <property type="term" value="P:siderophore transport"/>
    <property type="evidence" value="ECO:0007669"/>
    <property type="project" value="InterPro"/>
</dbReference>